<reference evidence="2" key="1">
    <citation type="submission" date="2015-06" db="UniProtKB">
        <authorList>
            <consortium name="EnsemblPlants"/>
        </authorList>
    </citation>
    <scope>IDENTIFICATION</scope>
</reference>
<dbReference type="InterPro" id="IPR050905">
    <property type="entry name" value="Plant_NBS-LRR"/>
</dbReference>
<dbReference type="AlphaFoldDB" id="M8BSA3"/>
<protein>
    <recommendedName>
        <fullName evidence="1">Disease resistance protein At4g27190-like leucine-rich repeats domain-containing protein</fullName>
    </recommendedName>
</protein>
<evidence type="ECO:0000313" key="2">
    <source>
        <dbReference type="EnsemblPlants" id="EMT09689"/>
    </source>
</evidence>
<dbReference type="InterPro" id="IPR032675">
    <property type="entry name" value="LRR_dom_sf"/>
</dbReference>
<dbReference type="EnsemblPlants" id="EMT09689">
    <property type="protein sequence ID" value="EMT09689"/>
    <property type="gene ID" value="F775_21572"/>
</dbReference>
<organism evidence="2">
    <name type="scientific">Aegilops tauschii</name>
    <name type="common">Tausch's goatgrass</name>
    <name type="synonym">Aegilops squarrosa</name>
    <dbReference type="NCBI Taxonomy" id="37682"/>
    <lineage>
        <taxon>Eukaryota</taxon>
        <taxon>Viridiplantae</taxon>
        <taxon>Streptophyta</taxon>
        <taxon>Embryophyta</taxon>
        <taxon>Tracheophyta</taxon>
        <taxon>Spermatophyta</taxon>
        <taxon>Magnoliopsida</taxon>
        <taxon>Liliopsida</taxon>
        <taxon>Poales</taxon>
        <taxon>Poaceae</taxon>
        <taxon>BOP clade</taxon>
        <taxon>Pooideae</taxon>
        <taxon>Triticodae</taxon>
        <taxon>Triticeae</taxon>
        <taxon>Triticinae</taxon>
        <taxon>Aegilops</taxon>
    </lineage>
</organism>
<dbReference type="SUPFAM" id="SSF52058">
    <property type="entry name" value="L domain-like"/>
    <property type="match status" value="1"/>
</dbReference>
<name>M8BSA3_AEGTA</name>
<dbReference type="InterPro" id="IPR057135">
    <property type="entry name" value="At4g27190-like_LRR"/>
</dbReference>
<proteinExistence type="predicted"/>
<dbReference type="PANTHER" id="PTHR33463:SF90">
    <property type="entry name" value="NB-ARC DOMAIN-CONTAINING PROTEIN"/>
    <property type="match status" value="1"/>
</dbReference>
<dbReference type="PANTHER" id="PTHR33463">
    <property type="entry name" value="NB-ARC DOMAIN-CONTAINING PROTEIN-RELATED"/>
    <property type="match status" value="1"/>
</dbReference>
<dbReference type="Pfam" id="PF23247">
    <property type="entry name" value="LRR_RPS2"/>
    <property type="match status" value="1"/>
</dbReference>
<sequence length="734" mass="83597">MSEPEDIEIQAKNIDAAAAEIIGVLEDTSNGNVIYFDGWCGFGASAALKVVAQRLKSSKSKFDKVIHVDCSVWKSMRALQKAVTEELELPKHVMAIFDRCDEDDDFSGIDEGSRGVIADIRRGSSKSLLAVDLWNKVLWTWHGRFHLGLMLDEAEVEKMNTQTNVFIRTSLGYKDEEFRDLVREEAEEVAKCTRIAEPEYMNHKVVNQCFMYELSLSHAIYLIGMYLGIHVPNYWVCDGIIQGQGNTSAWEMGDSLQRNVHFDWIRKKPANRAEMLEATDRMANLLTRNNDINDDRWVYITHISWVIRLVTLRVTANTVAIHSQEIIKISDASLLNLSKASLLKTVILECCAELEQVEPYMLPPSLESFTFINSVATAARISSISFHGCSQLKSILLKGCLENLEELDLSGTSVKTLDLREVEAPNLKRLILLGCEKLCAILWPPENKRMGFLEVLYINAIRYALPSQANSKEQTNEASSAKRSSSILSVPATQLDIFSCNFYITVRDARLLRSLKRLEDLRPDFIYMEMDSSPVSRVAVDDSEVAEGIRSLGRHDHYLYARDIIFQGHLQACAGNEGAINWIWACPARPTPTAQDCLETLEIVCCGDLKEIFPLDPKRQEKQEIINFPRLRMIHLYELPMLQRICGRKMSAPNLETVKIRGCWSLTQLPAVRCNSAMRPKVDCEKDWWDNLEWVHWRDCHWSRVETKHDPSLYEPSHSRYYKKANLPRGTVLG</sequence>
<dbReference type="ExpressionAtlas" id="M8BSA3">
    <property type="expression patterns" value="baseline"/>
</dbReference>
<dbReference type="Gene3D" id="3.80.10.10">
    <property type="entry name" value="Ribonuclease Inhibitor"/>
    <property type="match status" value="2"/>
</dbReference>
<evidence type="ECO:0000259" key="1">
    <source>
        <dbReference type="Pfam" id="PF23247"/>
    </source>
</evidence>
<accession>M8BSA3</accession>
<feature type="domain" description="Disease resistance protein At4g27190-like leucine-rich repeats" evidence="1">
    <location>
        <begin position="598"/>
        <end position="671"/>
    </location>
</feature>